<dbReference type="GO" id="GO:0003959">
    <property type="term" value="F:NADPH dehydrogenase activity"/>
    <property type="evidence" value="ECO:0007669"/>
    <property type="project" value="TreeGrafter"/>
</dbReference>
<accession>A0A8H5HHI0</accession>
<dbReference type="Proteomes" id="UP000518752">
    <property type="component" value="Unassembled WGS sequence"/>
</dbReference>
<dbReference type="FunFam" id="3.20.20.70:FF:000138">
    <property type="entry name" value="NADPH dehydrogenase 1"/>
    <property type="match status" value="1"/>
</dbReference>
<organism evidence="2 3">
    <name type="scientific">Collybiopsis confluens</name>
    <dbReference type="NCBI Taxonomy" id="2823264"/>
    <lineage>
        <taxon>Eukaryota</taxon>
        <taxon>Fungi</taxon>
        <taxon>Dikarya</taxon>
        <taxon>Basidiomycota</taxon>
        <taxon>Agaricomycotina</taxon>
        <taxon>Agaricomycetes</taxon>
        <taxon>Agaricomycetidae</taxon>
        <taxon>Agaricales</taxon>
        <taxon>Marasmiineae</taxon>
        <taxon>Omphalotaceae</taxon>
        <taxon>Collybiopsis</taxon>
    </lineage>
</organism>
<comment type="caution">
    <text evidence="2">The sequence shown here is derived from an EMBL/GenBank/DDBJ whole genome shotgun (WGS) entry which is preliminary data.</text>
</comment>
<evidence type="ECO:0000313" key="2">
    <source>
        <dbReference type="EMBL" id="KAF5383488.1"/>
    </source>
</evidence>
<sequence>MESNPPALFYPAQIGPHRLLHRVVLAPLTRLRCTKDHVPQDIMVEYYRQRASSPGTLLIGEATLIAPNAAGLAHAPGIWSEDQISGWKKIVNAIHAKNCFIFLQLWALGRSANLEALHAIDPEYSLVSASDLPIKGKSQPRPLTQAEIQEYIRLYATAASNAVNRAGFDGVEIHGANGYLIDQFTQDVSNKRTDEYGGSVGNRCRFALEVTAAVVDAIGQDKTAIRIGPWTHFNDMRMSDPIPTFSYLVSQLKDLYPKLAYLHVIEPGIEGSSYSESTSSVSNDFLREIWLPRPLITAGRYTRETALKTVERSKTRMKAVGLLQDVGGELIAFGKPFLANPDLPVRLEKDLPLNDWNRETFYIPGDKSGKGYTDYPSYSAHL</sequence>
<dbReference type="Gene3D" id="3.20.20.70">
    <property type="entry name" value="Aldolase class I"/>
    <property type="match status" value="1"/>
</dbReference>
<dbReference type="SUPFAM" id="SSF51395">
    <property type="entry name" value="FMN-linked oxidoreductases"/>
    <property type="match status" value="1"/>
</dbReference>
<reference evidence="2 3" key="1">
    <citation type="journal article" date="2020" name="ISME J.">
        <title>Uncovering the hidden diversity of litter-decomposition mechanisms in mushroom-forming fungi.</title>
        <authorList>
            <person name="Floudas D."/>
            <person name="Bentzer J."/>
            <person name="Ahren D."/>
            <person name="Johansson T."/>
            <person name="Persson P."/>
            <person name="Tunlid A."/>
        </authorList>
    </citation>
    <scope>NUCLEOTIDE SEQUENCE [LARGE SCALE GENOMIC DNA]</scope>
    <source>
        <strain evidence="2 3">CBS 406.79</strain>
    </source>
</reference>
<feature type="domain" description="NADH:flavin oxidoreductase/NADH oxidase N-terminal" evidence="1">
    <location>
        <begin position="8"/>
        <end position="354"/>
    </location>
</feature>
<dbReference type="GO" id="GO:0010181">
    <property type="term" value="F:FMN binding"/>
    <property type="evidence" value="ECO:0007669"/>
    <property type="project" value="InterPro"/>
</dbReference>
<dbReference type="OrthoDB" id="276546at2759"/>
<dbReference type="InterPro" id="IPR045247">
    <property type="entry name" value="Oye-like"/>
</dbReference>
<gene>
    <name evidence="2" type="ORF">D9757_006098</name>
</gene>
<dbReference type="Pfam" id="PF00724">
    <property type="entry name" value="Oxidored_FMN"/>
    <property type="match status" value="1"/>
</dbReference>
<dbReference type="EMBL" id="JAACJN010000047">
    <property type="protein sequence ID" value="KAF5383488.1"/>
    <property type="molecule type" value="Genomic_DNA"/>
</dbReference>
<dbReference type="PANTHER" id="PTHR22893">
    <property type="entry name" value="NADH OXIDOREDUCTASE-RELATED"/>
    <property type="match status" value="1"/>
</dbReference>
<dbReference type="InterPro" id="IPR001155">
    <property type="entry name" value="OxRdtase_FMN_N"/>
</dbReference>
<proteinExistence type="predicted"/>
<keyword evidence="3" id="KW-1185">Reference proteome</keyword>
<evidence type="ECO:0000259" key="1">
    <source>
        <dbReference type="Pfam" id="PF00724"/>
    </source>
</evidence>
<dbReference type="PANTHER" id="PTHR22893:SF91">
    <property type="entry name" value="NADPH DEHYDROGENASE 2-RELATED"/>
    <property type="match status" value="1"/>
</dbReference>
<dbReference type="AlphaFoldDB" id="A0A8H5HHI0"/>
<dbReference type="InterPro" id="IPR013785">
    <property type="entry name" value="Aldolase_TIM"/>
</dbReference>
<dbReference type="CDD" id="cd02933">
    <property type="entry name" value="OYE_like_FMN"/>
    <property type="match status" value="1"/>
</dbReference>
<name>A0A8H5HHI0_9AGAR</name>
<protein>
    <recommendedName>
        <fullName evidence="1">NADH:flavin oxidoreductase/NADH oxidase N-terminal domain-containing protein</fullName>
    </recommendedName>
</protein>
<evidence type="ECO:0000313" key="3">
    <source>
        <dbReference type="Proteomes" id="UP000518752"/>
    </source>
</evidence>